<gene>
    <name evidence="1" type="ORF">BJ138DRAFT_675108</name>
</gene>
<accession>A0ACB7ZYV1</accession>
<keyword evidence="2" id="KW-1185">Reference proteome</keyword>
<comment type="caution">
    <text evidence="1">The sequence shown here is derived from an EMBL/GenBank/DDBJ whole genome shotgun (WGS) entry which is preliminary data.</text>
</comment>
<reference evidence="1" key="1">
    <citation type="journal article" date="2021" name="New Phytol.">
        <title>Evolutionary innovations through gain and loss of genes in the ectomycorrhizal Boletales.</title>
        <authorList>
            <person name="Wu G."/>
            <person name="Miyauchi S."/>
            <person name="Morin E."/>
            <person name="Kuo A."/>
            <person name="Drula E."/>
            <person name="Varga T."/>
            <person name="Kohler A."/>
            <person name="Feng B."/>
            <person name="Cao Y."/>
            <person name="Lipzen A."/>
            <person name="Daum C."/>
            <person name="Hundley H."/>
            <person name="Pangilinan J."/>
            <person name="Johnson J."/>
            <person name="Barry K."/>
            <person name="LaButti K."/>
            <person name="Ng V."/>
            <person name="Ahrendt S."/>
            <person name="Min B."/>
            <person name="Choi I.G."/>
            <person name="Park H."/>
            <person name="Plett J.M."/>
            <person name="Magnuson J."/>
            <person name="Spatafora J.W."/>
            <person name="Nagy L.G."/>
            <person name="Henrissat B."/>
            <person name="Grigoriev I.V."/>
            <person name="Yang Z.L."/>
            <person name="Xu J."/>
            <person name="Martin F.M."/>
        </authorList>
    </citation>
    <scope>NUCLEOTIDE SEQUENCE</scope>
    <source>
        <strain evidence="1">ATCC 28755</strain>
    </source>
</reference>
<evidence type="ECO:0000313" key="1">
    <source>
        <dbReference type="EMBL" id="KAH7906059.1"/>
    </source>
</evidence>
<name>A0ACB7ZYV1_9AGAM</name>
<protein>
    <submittedName>
        <fullName evidence="1">Uncharacterized protein</fullName>
    </submittedName>
</protein>
<dbReference type="EMBL" id="MU268077">
    <property type="protein sequence ID" value="KAH7906059.1"/>
    <property type="molecule type" value="Genomic_DNA"/>
</dbReference>
<evidence type="ECO:0000313" key="2">
    <source>
        <dbReference type="Proteomes" id="UP000790377"/>
    </source>
</evidence>
<proteinExistence type="predicted"/>
<sequence>MEVKNKVKREYPQATITLKNSPFSPPRDGACLINQLPPEVLSRIFQSGIREKSLEPEFQVLVSHVCKHWRTVAHSTPALWTTINIGSMERGVLERVRCLVERSKGLPVSIRIDCASPDDEDSEDDDDDDDDDSENDGDTPGGSDPKPISLNDLNALLDILVPHVQRWRTFELGVFSYALMFPTLLKLSAPSVPAAIRLECLKLYHHGEFDPTTLPFPEYSAPLTLFGGEVPRLQTLALWCVHVDWNQNWLAGATQLVDLTLAYHADDVRPSWAAFARVLRGCPALKNLTLTASGPAGAPGVWHADGMDVEDKDVLNGVIELPELTDLVLSFYVADYITAIMRKLALPSLKGLSLDLKDGDFSDFVLQLSGPAPTPSGVKPDTHSSVLDGLENLEILGLPCNNSVVNDLYAKLSNLQSLQLYMDDLDSIFFSSLGTGKGKIWLPALAKLTISGVSGSDMREMITARREAGYPLKIVSMEGSENVDKSDVEWLRENVEEFDFLGDTDSLDDEDGGDDDEGEGGEGQDEDEESEDEGEDGEREEHLEEEDGDGGAEEQDEDDMHYLE</sequence>
<dbReference type="Proteomes" id="UP000790377">
    <property type="component" value="Unassembled WGS sequence"/>
</dbReference>
<organism evidence="1 2">
    <name type="scientific">Hygrophoropsis aurantiaca</name>
    <dbReference type="NCBI Taxonomy" id="72124"/>
    <lineage>
        <taxon>Eukaryota</taxon>
        <taxon>Fungi</taxon>
        <taxon>Dikarya</taxon>
        <taxon>Basidiomycota</taxon>
        <taxon>Agaricomycotina</taxon>
        <taxon>Agaricomycetes</taxon>
        <taxon>Agaricomycetidae</taxon>
        <taxon>Boletales</taxon>
        <taxon>Coniophorineae</taxon>
        <taxon>Hygrophoropsidaceae</taxon>
        <taxon>Hygrophoropsis</taxon>
    </lineage>
</organism>